<dbReference type="RefSeq" id="WP_138128496.1">
    <property type="nucleotide sequence ID" value="NZ_SWLG01000017.1"/>
</dbReference>
<reference evidence="1 2" key="1">
    <citation type="submission" date="2019-04" db="EMBL/GenBank/DDBJ databases">
        <title>Bacillus caeni sp. nov., a bacterium isolated from mangrove sediment.</title>
        <authorList>
            <person name="Huang H."/>
            <person name="Mo K."/>
            <person name="Hu Y."/>
        </authorList>
    </citation>
    <scope>NUCLEOTIDE SEQUENCE [LARGE SCALE GENOMIC DNA]</scope>
    <source>
        <strain evidence="1 2">HB172195</strain>
    </source>
</reference>
<name>A0A5R9F2I0_9BACL</name>
<proteinExistence type="predicted"/>
<dbReference type="OrthoDB" id="2921278at2"/>
<protein>
    <submittedName>
        <fullName evidence="1">Uncharacterized protein</fullName>
    </submittedName>
</protein>
<accession>A0A5R9F2I0</accession>
<dbReference type="EMBL" id="SWLG01000017">
    <property type="protein sequence ID" value="TLS35718.1"/>
    <property type="molecule type" value="Genomic_DNA"/>
</dbReference>
<sequence>MRKNEVIYNGELTGTIGEKNGFTDAKNQFASKEQFIEEFGEEFAPIQQTWRVNPADEEDYKGTLGYKDA</sequence>
<evidence type="ECO:0000313" key="2">
    <source>
        <dbReference type="Proteomes" id="UP000308230"/>
    </source>
</evidence>
<gene>
    <name evidence="1" type="ORF">FCL54_18855</name>
</gene>
<evidence type="ECO:0000313" key="1">
    <source>
        <dbReference type="EMBL" id="TLS35718.1"/>
    </source>
</evidence>
<comment type="caution">
    <text evidence="1">The sequence shown here is derived from an EMBL/GenBank/DDBJ whole genome shotgun (WGS) entry which is preliminary data.</text>
</comment>
<keyword evidence="2" id="KW-1185">Reference proteome</keyword>
<organism evidence="1 2">
    <name type="scientific">Exobacillus caeni</name>
    <dbReference type="NCBI Taxonomy" id="2574798"/>
    <lineage>
        <taxon>Bacteria</taxon>
        <taxon>Bacillati</taxon>
        <taxon>Bacillota</taxon>
        <taxon>Bacilli</taxon>
        <taxon>Bacillales</taxon>
        <taxon>Guptibacillaceae</taxon>
        <taxon>Exobacillus</taxon>
    </lineage>
</organism>
<dbReference type="AlphaFoldDB" id="A0A5R9F2I0"/>
<dbReference type="Proteomes" id="UP000308230">
    <property type="component" value="Unassembled WGS sequence"/>
</dbReference>